<evidence type="ECO:0000256" key="8">
    <source>
        <dbReference type="SAM" id="Phobius"/>
    </source>
</evidence>
<keyword evidence="7" id="KW-1015">Disulfide bond</keyword>
<dbReference type="GO" id="GO:0098793">
    <property type="term" value="C:presynapse"/>
    <property type="evidence" value="ECO:0007669"/>
    <property type="project" value="GOC"/>
</dbReference>
<feature type="transmembrane region" description="Helical" evidence="8">
    <location>
        <begin position="210"/>
        <end position="229"/>
    </location>
</feature>
<dbReference type="PANTHER" id="PTHR11616:SF279">
    <property type="entry name" value="SODIUM-DEPENDENT SEROTONIN TRANSPORTER"/>
    <property type="match status" value="1"/>
</dbReference>
<sequence>MSVNLTEHKTINLNITSQNNEVQDALIEEKDETEDLHDRDQWSNKIEYMLSVIGYVVDLGNCVRFPYVTYKNGGGAFLIPYFTFLILIGIPMMFLEMSIGQYFRVGNITLWGKVNRFMKGIGYSSLLVVCYITLYYATIISYSVFYLFASFRLVMPWSSCNNEWNSDKCIERIYENNSSVVNPVSPAEEYYKRFMLGIHKSTGIDDLGPIKLDLVVCLALVYLLMYLCICKGVKGTGKAVYVTATLPYIILVFLLVHGLTLSGSTDGVYYFLTPSFKKLTDFECWKDAAIQIFFTLGPGISVLTTYASYSKKTNNCQIDALSASIANVIASFLAGIVVFASLGHLSYEIGKPIEEVTTSDFGLSFIAYPEILATFKYSAFFSIIFFLMIINLGLDSGFGGLEAIYTALADEFKLVKKFRKSFMGIIHIALFLGSLPTVTYGGMYLVTFLDTFSTSPAIMLIVLFEAISVCWFYGVNKFSDNIYEMFKIRPNKFWLFCWAFASPIIIIFLFFISIFLFEEPTFDNYKYPKKYLIFGWIINISIMVPIPLFAIIKFLHLKIKGDRSL</sequence>
<feature type="transmembrane region" description="Helical" evidence="8">
    <location>
        <begin position="379"/>
        <end position="401"/>
    </location>
</feature>
<dbReference type="GO" id="GO:0005335">
    <property type="term" value="F:serotonin:sodium:chloride symporter activity"/>
    <property type="evidence" value="ECO:0007669"/>
    <property type="project" value="TreeGrafter"/>
</dbReference>
<feature type="transmembrane region" description="Helical" evidence="8">
    <location>
        <begin position="126"/>
        <end position="149"/>
    </location>
</feature>
<organism evidence="9 10">
    <name type="scientific">Brachionus calyciflorus</name>
    <dbReference type="NCBI Taxonomy" id="104777"/>
    <lineage>
        <taxon>Eukaryota</taxon>
        <taxon>Metazoa</taxon>
        <taxon>Spiralia</taxon>
        <taxon>Gnathifera</taxon>
        <taxon>Rotifera</taxon>
        <taxon>Eurotatoria</taxon>
        <taxon>Monogononta</taxon>
        <taxon>Pseudotrocha</taxon>
        <taxon>Ploima</taxon>
        <taxon>Brachionidae</taxon>
        <taxon>Brachionus</taxon>
    </lineage>
</organism>
<comment type="subcellular location">
    <subcellularLocation>
        <location evidence="1">Membrane</location>
        <topology evidence="1">Multi-pass membrane protein</topology>
    </subcellularLocation>
</comment>
<dbReference type="PROSITE" id="PS50267">
    <property type="entry name" value="NA_NEUROTRAN_SYMP_3"/>
    <property type="match status" value="1"/>
</dbReference>
<dbReference type="GO" id="GO:0051378">
    <property type="term" value="F:serotonin binding"/>
    <property type="evidence" value="ECO:0007669"/>
    <property type="project" value="TreeGrafter"/>
</dbReference>
<evidence type="ECO:0000256" key="1">
    <source>
        <dbReference type="ARBA" id="ARBA00004141"/>
    </source>
</evidence>
<dbReference type="GO" id="GO:0005886">
    <property type="term" value="C:plasma membrane"/>
    <property type="evidence" value="ECO:0007669"/>
    <property type="project" value="TreeGrafter"/>
</dbReference>
<feature type="transmembrane region" description="Helical" evidence="8">
    <location>
        <begin position="533"/>
        <end position="555"/>
    </location>
</feature>
<feature type="transmembrane region" description="Helical" evidence="8">
    <location>
        <begin position="321"/>
        <end position="342"/>
    </location>
</feature>
<dbReference type="GO" id="GO:0006865">
    <property type="term" value="P:amino acid transport"/>
    <property type="evidence" value="ECO:0007669"/>
    <property type="project" value="TreeGrafter"/>
</dbReference>
<keyword evidence="2" id="KW-0813">Transport</keyword>
<evidence type="ECO:0000256" key="7">
    <source>
        <dbReference type="PIRSR" id="PIRSR600175-2"/>
    </source>
</evidence>
<feature type="binding site" evidence="6">
    <location>
        <position position="57"/>
    </location>
    <ligand>
        <name>Na(+)</name>
        <dbReference type="ChEBI" id="CHEBI:29101"/>
        <label>1</label>
    </ligand>
</feature>
<evidence type="ECO:0000256" key="6">
    <source>
        <dbReference type="PIRSR" id="PIRSR600175-1"/>
    </source>
</evidence>
<feature type="binding site" evidence="6">
    <location>
        <position position="395"/>
    </location>
    <ligand>
        <name>Na(+)</name>
        <dbReference type="ChEBI" id="CHEBI:29101"/>
        <label>1</label>
    </ligand>
</feature>
<dbReference type="InterPro" id="IPR000175">
    <property type="entry name" value="Na/ntran_symport"/>
</dbReference>
<dbReference type="InterPro" id="IPR037272">
    <property type="entry name" value="SNS_sf"/>
</dbReference>
<feature type="transmembrane region" description="Helical" evidence="8">
    <location>
        <begin position="288"/>
        <end position="309"/>
    </location>
</feature>
<feature type="transmembrane region" description="Helical" evidence="8">
    <location>
        <begin position="493"/>
        <end position="517"/>
    </location>
</feature>
<keyword evidence="6" id="KW-0479">Metal-binding</keyword>
<proteinExistence type="predicted"/>
<dbReference type="SUPFAM" id="SSF161070">
    <property type="entry name" value="SNF-like"/>
    <property type="match status" value="1"/>
</dbReference>
<evidence type="ECO:0000256" key="5">
    <source>
        <dbReference type="ARBA" id="ARBA00023136"/>
    </source>
</evidence>
<evidence type="ECO:0000256" key="4">
    <source>
        <dbReference type="ARBA" id="ARBA00022989"/>
    </source>
</evidence>
<keyword evidence="6" id="KW-0915">Sodium</keyword>
<accession>A0A814D2E3</accession>
<keyword evidence="4 8" id="KW-1133">Transmembrane helix</keyword>
<evidence type="ECO:0000256" key="3">
    <source>
        <dbReference type="ARBA" id="ARBA00022692"/>
    </source>
</evidence>
<feature type="binding site" evidence="6">
    <location>
        <position position="54"/>
    </location>
    <ligand>
        <name>Na(+)</name>
        <dbReference type="ChEBI" id="CHEBI:29101"/>
        <label>1</label>
    </ligand>
</feature>
<feature type="transmembrane region" description="Helical" evidence="8">
    <location>
        <begin position="241"/>
        <end position="261"/>
    </location>
</feature>
<feature type="transmembrane region" description="Helical" evidence="8">
    <location>
        <begin position="73"/>
        <end position="95"/>
    </location>
</feature>
<dbReference type="Proteomes" id="UP000663879">
    <property type="component" value="Unassembled WGS sequence"/>
</dbReference>
<feature type="binding site" evidence="6">
    <location>
        <position position="392"/>
    </location>
    <ligand>
        <name>Na(+)</name>
        <dbReference type="ChEBI" id="CHEBI:29101"/>
        <label>1</label>
    </ligand>
</feature>
<evidence type="ECO:0008006" key="11">
    <source>
        <dbReference type="Google" id="ProtNLM"/>
    </source>
</evidence>
<dbReference type="OrthoDB" id="6581954at2759"/>
<feature type="transmembrane region" description="Helical" evidence="8">
    <location>
        <begin position="452"/>
        <end position="473"/>
    </location>
</feature>
<feature type="binding site" evidence="6">
    <location>
        <position position="61"/>
    </location>
    <ligand>
        <name>Na(+)</name>
        <dbReference type="ChEBI" id="CHEBI:29101"/>
        <label>1</label>
    </ligand>
</feature>
<keyword evidence="5 8" id="KW-0472">Membrane</keyword>
<dbReference type="Pfam" id="PF00209">
    <property type="entry name" value="SNF"/>
    <property type="match status" value="1"/>
</dbReference>
<dbReference type="PANTHER" id="PTHR11616">
    <property type="entry name" value="SODIUM/CHLORIDE DEPENDENT TRANSPORTER"/>
    <property type="match status" value="1"/>
</dbReference>
<feature type="disulfide bond" evidence="7">
    <location>
        <begin position="160"/>
        <end position="169"/>
    </location>
</feature>
<evidence type="ECO:0000256" key="2">
    <source>
        <dbReference type="ARBA" id="ARBA00022448"/>
    </source>
</evidence>
<name>A0A814D2E3_9BILA</name>
<comment type="caution">
    <text evidence="9">The sequence shown here is derived from an EMBL/GenBank/DDBJ whole genome shotgun (WGS) entry which is preliminary data.</text>
</comment>
<dbReference type="PRINTS" id="PR00176">
    <property type="entry name" value="NANEUSMPORT"/>
</dbReference>
<feature type="binding site" evidence="6">
    <location>
        <position position="327"/>
    </location>
    <ligand>
        <name>Na(+)</name>
        <dbReference type="ChEBI" id="CHEBI:29101"/>
        <label>1</label>
    </ligand>
</feature>
<keyword evidence="10" id="KW-1185">Reference proteome</keyword>
<protein>
    <recommendedName>
        <fullName evidence="11">Transporter</fullName>
    </recommendedName>
</protein>
<gene>
    <name evidence="9" type="ORF">OXX778_LOCUS13956</name>
</gene>
<dbReference type="GO" id="GO:0043005">
    <property type="term" value="C:neuron projection"/>
    <property type="evidence" value="ECO:0007669"/>
    <property type="project" value="TreeGrafter"/>
</dbReference>
<dbReference type="AlphaFoldDB" id="A0A814D2E3"/>
<dbReference type="EMBL" id="CAJNOC010002784">
    <property type="protein sequence ID" value="CAF0951290.1"/>
    <property type="molecule type" value="Genomic_DNA"/>
</dbReference>
<feature type="transmembrane region" description="Helical" evidence="8">
    <location>
        <begin position="422"/>
        <end position="446"/>
    </location>
</feature>
<dbReference type="GO" id="GO:0046872">
    <property type="term" value="F:metal ion binding"/>
    <property type="evidence" value="ECO:0007669"/>
    <property type="project" value="UniProtKB-KW"/>
</dbReference>
<dbReference type="NCBIfam" id="NF037979">
    <property type="entry name" value="Na_transp"/>
    <property type="match status" value="1"/>
</dbReference>
<evidence type="ECO:0000313" key="10">
    <source>
        <dbReference type="Proteomes" id="UP000663879"/>
    </source>
</evidence>
<evidence type="ECO:0000313" key="9">
    <source>
        <dbReference type="EMBL" id="CAF0951290.1"/>
    </source>
</evidence>
<reference evidence="9" key="1">
    <citation type="submission" date="2021-02" db="EMBL/GenBank/DDBJ databases">
        <authorList>
            <person name="Nowell W R."/>
        </authorList>
    </citation>
    <scope>NUCLEOTIDE SEQUENCE</scope>
    <source>
        <strain evidence="9">Ploen Becks lab</strain>
    </source>
</reference>
<feature type="binding site" evidence="6">
    <location>
        <position position="396"/>
    </location>
    <ligand>
        <name>Na(+)</name>
        <dbReference type="ChEBI" id="CHEBI:29101"/>
        <label>1</label>
    </ligand>
</feature>
<keyword evidence="3 8" id="KW-0812">Transmembrane</keyword>